<feature type="compositionally biased region" description="Gly residues" evidence="1">
    <location>
        <begin position="75"/>
        <end position="87"/>
    </location>
</feature>
<reference evidence="2" key="1">
    <citation type="submission" date="2021-01" db="EMBL/GenBank/DDBJ databases">
        <authorList>
            <person name="Corre E."/>
            <person name="Pelletier E."/>
            <person name="Niang G."/>
            <person name="Scheremetjew M."/>
            <person name="Finn R."/>
            <person name="Kale V."/>
            <person name="Holt S."/>
            <person name="Cochrane G."/>
            <person name="Meng A."/>
            <person name="Brown T."/>
            <person name="Cohen L."/>
        </authorList>
    </citation>
    <scope>NUCLEOTIDE SEQUENCE</scope>
    <source>
        <strain evidence="2">CCMP1374</strain>
    </source>
</reference>
<dbReference type="AlphaFoldDB" id="A0A7S0E052"/>
<proteinExistence type="predicted"/>
<sequence>MEAIGLATGGGGVRAASGEARDGGAAATDGSDAVTTVMTTNGNGRWRRPTDGGEAKNSSVAMAGGGDAGDDGGDGGDGGSGGSGGANGDDVTSAVAAPRK</sequence>
<name>A0A7S0E052_9EUKA</name>
<protein>
    <submittedName>
        <fullName evidence="2">Uncharacterized protein</fullName>
    </submittedName>
</protein>
<feature type="region of interest" description="Disordered" evidence="1">
    <location>
        <begin position="1"/>
        <end position="100"/>
    </location>
</feature>
<evidence type="ECO:0000256" key="1">
    <source>
        <dbReference type="SAM" id="MobiDB-lite"/>
    </source>
</evidence>
<evidence type="ECO:0000313" key="2">
    <source>
        <dbReference type="EMBL" id="CAD8470763.1"/>
    </source>
</evidence>
<feature type="compositionally biased region" description="Low complexity" evidence="1">
    <location>
        <begin position="23"/>
        <end position="36"/>
    </location>
</feature>
<gene>
    <name evidence="2" type="ORF">PANT1444_LOCUS2206</name>
</gene>
<accession>A0A7S0E052</accession>
<organism evidence="2">
    <name type="scientific">Phaeocystis antarctica</name>
    <dbReference type="NCBI Taxonomy" id="33657"/>
    <lineage>
        <taxon>Eukaryota</taxon>
        <taxon>Haptista</taxon>
        <taxon>Haptophyta</taxon>
        <taxon>Prymnesiophyceae</taxon>
        <taxon>Phaeocystales</taxon>
        <taxon>Phaeocystaceae</taxon>
        <taxon>Phaeocystis</taxon>
    </lineage>
</organism>
<dbReference type="EMBL" id="HBEP01003858">
    <property type="protein sequence ID" value="CAD8470763.1"/>
    <property type="molecule type" value="Transcribed_RNA"/>
</dbReference>